<comment type="catalytic activity">
    <reaction evidence="1">
        <text>ATP + protein L-histidine = ADP + protein N-phospho-L-histidine.</text>
        <dbReference type="EC" id="2.7.13.3"/>
    </reaction>
</comment>
<keyword evidence="5" id="KW-0597">Phosphoprotein</keyword>
<dbReference type="InterPro" id="IPR004358">
    <property type="entry name" value="Sig_transdc_His_kin-like_C"/>
</dbReference>
<dbReference type="RefSeq" id="WP_349657979.1">
    <property type="nucleotide sequence ID" value="NZ_JBEGDG010000001.1"/>
</dbReference>
<evidence type="ECO:0000256" key="6">
    <source>
        <dbReference type="ARBA" id="ARBA00022679"/>
    </source>
</evidence>
<keyword evidence="9" id="KW-0067">ATP-binding</keyword>
<organism evidence="16 17">
    <name type="scientific">Lysinibacillus zambalensis</name>
    <dbReference type="NCBI Taxonomy" id="3160866"/>
    <lineage>
        <taxon>Bacteria</taxon>
        <taxon>Bacillati</taxon>
        <taxon>Bacillota</taxon>
        <taxon>Bacilli</taxon>
        <taxon>Bacillales</taxon>
        <taxon>Bacillaceae</taxon>
        <taxon>Lysinibacillus</taxon>
    </lineage>
</organism>
<comment type="caution">
    <text evidence="16">The sequence shown here is derived from an EMBL/GenBank/DDBJ whole genome shotgun (WGS) entry which is preliminary data.</text>
</comment>
<keyword evidence="4" id="KW-1003">Cell membrane</keyword>
<evidence type="ECO:0000256" key="8">
    <source>
        <dbReference type="ARBA" id="ARBA00022777"/>
    </source>
</evidence>
<feature type="domain" description="Histidine kinase" evidence="14">
    <location>
        <begin position="245"/>
        <end position="462"/>
    </location>
</feature>
<evidence type="ECO:0000256" key="4">
    <source>
        <dbReference type="ARBA" id="ARBA00022475"/>
    </source>
</evidence>
<dbReference type="InterPro" id="IPR003594">
    <property type="entry name" value="HATPase_dom"/>
</dbReference>
<keyword evidence="8 16" id="KW-0418">Kinase</keyword>
<keyword evidence="13" id="KW-1133">Transmembrane helix</keyword>
<evidence type="ECO:0000313" key="16">
    <source>
        <dbReference type="EMBL" id="MEQ6353194.1"/>
    </source>
</evidence>
<evidence type="ECO:0000256" key="11">
    <source>
        <dbReference type="ARBA" id="ARBA00023136"/>
    </source>
</evidence>
<dbReference type="InterPro" id="IPR050351">
    <property type="entry name" value="BphY/WalK/GraS-like"/>
</dbReference>
<feature type="transmembrane region" description="Helical" evidence="13">
    <location>
        <begin position="6"/>
        <end position="29"/>
    </location>
</feature>
<dbReference type="InterPro" id="IPR036097">
    <property type="entry name" value="HisK_dim/P_sf"/>
</dbReference>
<proteinExistence type="predicted"/>
<evidence type="ECO:0000313" key="17">
    <source>
        <dbReference type="Proteomes" id="UP001478862"/>
    </source>
</evidence>
<dbReference type="EC" id="2.7.13.3" evidence="3"/>
<dbReference type="PANTHER" id="PTHR45453">
    <property type="entry name" value="PHOSPHATE REGULON SENSOR PROTEIN PHOR"/>
    <property type="match status" value="1"/>
</dbReference>
<evidence type="ECO:0000256" key="10">
    <source>
        <dbReference type="ARBA" id="ARBA00023012"/>
    </source>
</evidence>
<dbReference type="InterPro" id="IPR003660">
    <property type="entry name" value="HAMP_dom"/>
</dbReference>
<name>A0ABV1MM99_9BACI</name>
<keyword evidence="12" id="KW-0175">Coiled coil</keyword>
<dbReference type="Pfam" id="PF02518">
    <property type="entry name" value="HATPase_c"/>
    <property type="match status" value="1"/>
</dbReference>
<dbReference type="SUPFAM" id="SSF158472">
    <property type="entry name" value="HAMP domain-like"/>
    <property type="match status" value="1"/>
</dbReference>
<dbReference type="SMART" id="SM00388">
    <property type="entry name" value="HisKA"/>
    <property type="match status" value="1"/>
</dbReference>
<feature type="transmembrane region" description="Helical" evidence="13">
    <location>
        <begin position="164"/>
        <end position="185"/>
    </location>
</feature>
<dbReference type="GO" id="GO:0016301">
    <property type="term" value="F:kinase activity"/>
    <property type="evidence" value="ECO:0007669"/>
    <property type="project" value="UniProtKB-KW"/>
</dbReference>
<dbReference type="SMART" id="SM00387">
    <property type="entry name" value="HATPase_c"/>
    <property type="match status" value="1"/>
</dbReference>
<dbReference type="Gene3D" id="6.10.340.10">
    <property type="match status" value="1"/>
</dbReference>
<dbReference type="Gene3D" id="3.30.565.10">
    <property type="entry name" value="Histidine kinase-like ATPase, C-terminal domain"/>
    <property type="match status" value="1"/>
</dbReference>
<sequence length="472" mass="54139">MKWNSIVFKLGVVIMVLFLSILVPFAFFIDRIFLNVYSLYLNENIKDMANRLSTVASTSMKEDPYFYENITALTNHDVIFFNENGVIISKNVLEFKTGEKIPKKWLQKLQDGKQVEGERFEEYTYEKFYYVGQPIMDNNNFQGGVLIFSSIDEFHHKMHAVRDWIIRAIITAIVLALGYTIFLVWRLSRPLLKMEQATREIAKGNLDTRVQIQSNDEVGSLAKAINDLSVELNNYRVNRSELLANISHELRTPISYLKGYAQVIKNGQYENEDELKIYSNIIESESERLAKLIQELFELSKMEEGMIKLYVQSVDIEDLVESVVQKVQLKGQEKGLILSMEIEQNLPIMQTDGLRLEQILLNLLENAVNYTDKGEVNIQVNKVKKGIQFAVIDTGLGIPPEDLPFVFDRFHRVEKSRARQMGGTGLGLAIVAELVKHLQGEIIVNSKLGEGSEFRIIFPLTIRNESEILDQL</sequence>
<evidence type="ECO:0000256" key="9">
    <source>
        <dbReference type="ARBA" id="ARBA00022840"/>
    </source>
</evidence>
<comment type="subcellular location">
    <subcellularLocation>
        <location evidence="2">Cell membrane</location>
        <topology evidence="2">Multi-pass membrane protein</topology>
    </subcellularLocation>
</comment>
<dbReference type="InterPro" id="IPR005467">
    <property type="entry name" value="His_kinase_dom"/>
</dbReference>
<dbReference type="Gene3D" id="1.10.287.130">
    <property type="match status" value="1"/>
</dbReference>
<evidence type="ECO:0000259" key="15">
    <source>
        <dbReference type="PROSITE" id="PS50885"/>
    </source>
</evidence>
<dbReference type="PROSITE" id="PS50109">
    <property type="entry name" value="HIS_KIN"/>
    <property type="match status" value="1"/>
</dbReference>
<evidence type="ECO:0000256" key="13">
    <source>
        <dbReference type="SAM" id="Phobius"/>
    </source>
</evidence>
<dbReference type="Proteomes" id="UP001478862">
    <property type="component" value="Unassembled WGS sequence"/>
</dbReference>
<keyword evidence="6" id="KW-0808">Transferase</keyword>
<gene>
    <name evidence="16" type="ORF">ABNX05_01030</name>
</gene>
<keyword evidence="11 13" id="KW-0472">Membrane</keyword>
<protein>
    <recommendedName>
        <fullName evidence="3">histidine kinase</fullName>
        <ecNumber evidence="3">2.7.13.3</ecNumber>
    </recommendedName>
</protein>
<accession>A0ABV1MM99</accession>
<dbReference type="PRINTS" id="PR00344">
    <property type="entry name" value="BCTRLSENSOR"/>
</dbReference>
<reference evidence="16 17" key="1">
    <citation type="submission" date="2024-06" db="EMBL/GenBank/DDBJ databases">
        <title>Lysinibacillus zambalefons sp. nov., a Novel Firmicute Isolated from the Poon Bato Zambales Hyperalkaline Spring.</title>
        <authorList>
            <person name="Aja J.A."/>
            <person name="Lazaro J.E.H."/>
            <person name="Llorin L.D."/>
            <person name="Lim K.R."/>
            <person name="Teodosio J."/>
            <person name="Dalisay D.S."/>
        </authorList>
    </citation>
    <scope>NUCLEOTIDE SEQUENCE [LARGE SCALE GENOMIC DNA]</scope>
    <source>
        <strain evidence="16 17">M3</strain>
    </source>
</reference>
<keyword evidence="7" id="KW-0547">Nucleotide-binding</keyword>
<dbReference type="PANTHER" id="PTHR45453:SF1">
    <property type="entry name" value="PHOSPHATE REGULON SENSOR PROTEIN PHOR"/>
    <property type="match status" value="1"/>
</dbReference>
<evidence type="ECO:0000256" key="2">
    <source>
        <dbReference type="ARBA" id="ARBA00004651"/>
    </source>
</evidence>
<keyword evidence="10" id="KW-0902">Two-component regulatory system</keyword>
<feature type="coiled-coil region" evidence="12">
    <location>
        <begin position="275"/>
        <end position="302"/>
    </location>
</feature>
<dbReference type="InterPro" id="IPR003661">
    <property type="entry name" value="HisK_dim/P_dom"/>
</dbReference>
<dbReference type="Pfam" id="PF00512">
    <property type="entry name" value="HisKA"/>
    <property type="match status" value="1"/>
</dbReference>
<evidence type="ECO:0000256" key="3">
    <source>
        <dbReference type="ARBA" id="ARBA00012438"/>
    </source>
</evidence>
<keyword evidence="17" id="KW-1185">Reference proteome</keyword>
<evidence type="ECO:0000259" key="14">
    <source>
        <dbReference type="PROSITE" id="PS50109"/>
    </source>
</evidence>
<dbReference type="EMBL" id="JBEGDG010000001">
    <property type="protein sequence ID" value="MEQ6353194.1"/>
    <property type="molecule type" value="Genomic_DNA"/>
</dbReference>
<dbReference type="CDD" id="cd06225">
    <property type="entry name" value="HAMP"/>
    <property type="match status" value="1"/>
</dbReference>
<evidence type="ECO:0000256" key="5">
    <source>
        <dbReference type="ARBA" id="ARBA00022553"/>
    </source>
</evidence>
<dbReference type="CDD" id="cd00082">
    <property type="entry name" value="HisKA"/>
    <property type="match status" value="1"/>
</dbReference>
<dbReference type="PROSITE" id="PS50885">
    <property type="entry name" value="HAMP"/>
    <property type="match status" value="1"/>
</dbReference>
<keyword evidence="13" id="KW-0812">Transmembrane</keyword>
<evidence type="ECO:0000256" key="7">
    <source>
        <dbReference type="ARBA" id="ARBA00022741"/>
    </source>
</evidence>
<evidence type="ECO:0000256" key="1">
    <source>
        <dbReference type="ARBA" id="ARBA00000085"/>
    </source>
</evidence>
<dbReference type="InterPro" id="IPR036890">
    <property type="entry name" value="HATPase_C_sf"/>
</dbReference>
<dbReference type="SUPFAM" id="SSF55874">
    <property type="entry name" value="ATPase domain of HSP90 chaperone/DNA topoisomerase II/histidine kinase"/>
    <property type="match status" value="1"/>
</dbReference>
<dbReference type="SUPFAM" id="SSF47384">
    <property type="entry name" value="Homodimeric domain of signal transducing histidine kinase"/>
    <property type="match status" value="1"/>
</dbReference>
<evidence type="ECO:0000256" key="12">
    <source>
        <dbReference type="SAM" id="Coils"/>
    </source>
</evidence>
<dbReference type="SMART" id="SM00304">
    <property type="entry name" value="HAMP"/>
    <property type="match status" value="1"/>
</dbReference>
<dbReference type="Pfam" id="PF00672">
    <property type="entry name" value="HAMP"/>
    <property type="match status" value="1"/>
</dbReference>
<feature type="domain" description="HAMP" evidence="15">
    <location>
        <begin position="185"/>
        <end position="237"/>
    </location>
</feature>